<dbReference type="AlphaFoldDB" id="A0A1G6SLP6"/>
<evidence type="ECO:0000313" key="1">
    <source>
        <dbReference type="EMBL" id="SDD17055.1"/>
    </source>
</evidence>
<dbReference type="EMBL" id="FNAH01000001">
    <property type="protein sequence ID" value="SDD17055.1"/>
    <property type="molecule type" value="Genomic_DNA"/>
</dbReference>
<accession>A0A1G6SLP6</accession>
<evidence type="ECO:0000313" key="2">
    <source>
        <dbReference type="Proteomes" id="UP000199344"/>
    </source>
</evidence>
<protein>
    <submittedName>
        <fullName evidence="1">Triacylglycerol lipase</fullName>
    </submittedName>
</protein>
<dbReference type="SUPFAM" id="SSF53474">
    <property type="entry name" value="alpha/beta-Hydrolases"/>
    <property type="match status" value="1"/>
</dbReference>
<dbReference type="Gene3D" id="3.40.50.1820">
    <property type="entry name" value="alpha/beta hydrolase"/>
    <property type="match status" value="1"/>
</dbReference>
<organism evidence="1 2">
    <name type="scientific">Paracoccus isoporae</name>
    <dbReference type="NCBI Taxonomy" id="591205"/>
    <lineage>
        <taxon>Bacteria</taxon>
        <taxon>Pseudomonadati</taxon>
        <taxon>Pseudomonadota</taxon>
        <taxon>Alphaproteobacteria</taxon>
        <taxon>Rhodobacterales</taxon>
        <taxon>Paracoccaceae</taxon>
        <taxon>Paracoccus</taxon>
    </lineage>
</organism>
<gene>
    <name evidence="1" type="ORF">SAMN05421538_10111</name>
</gene>
<dbReference type="InterPro" id="IPR018511">
    <property type="entry name" value="Hemolysin-typ_Ca-bd_CS"/>
</dbReference>
<dbReference type="Proteomes" id="UP000199344">
    <property type="component" value="Unassembled WGS sequence"/>
</dbReference>
<dbReference type="Gene3D" id="2.150.10.10">
    <property type="entry name" value="Serralysin-like metalloprotease, C-terminal"/>
    <property type="match status" value="1"/>
</dbReference>
<dbReference type="Pfam" id="PF00353">
    <property type="entry name" value="HemolysinCabind"/>
    <property type="match status" value="3"/>
</dbReference>
<dbReference type="GO" id="GO:0005509">
    <property type="term" value="F:calcium ion binding"/>
    <property type="evidence" value="ECO:0007669"/>
    <property type="project" value="InterPro"/>
</dbReference>
<dbReference type="RefSeq" id="WP_143025599.1">
    <property type="nucleotide sequence ID" value="NZ_FNAH01000001.1"/>
</dbReference>
<sequence length="599" mass="63807">MGIFDYKGMDSTSSAALVNETLAVSMLGQTLGSGTTPAGAEDWRHVDPADMGIDPAWVDSSGFIKIKSPLTGWAETGPQVTITEKTDAAGNVIGLGVVFLGTNSLIDVLDYFQMNSGELHEYMEPVLALVRDYAQDAGLDGSDVMVTGYSLGGGYTNLMARYADTLADGFFADADYVGHASPLMYEEDDRVLNIGYENDVVFRAVGDHADIQTAIQAADPLLSNPDESYGSSTDNLVMFDDTYARADVMLAVDSILNLAGSWAAHLSGAATTGLTRIAESTYYEFTERDSVVVVSDLSDNLRGRTWVEDKKSPTSDHFGAPSFVVGSDFDDRLGDGAGTDWIDGGTGDDVIRVTTGMNRVDGGEGVDTLRIVGEAEDYQAFRLSGDRLAVISDDSVTIAENVEGVEFATYGKLGALRDLTRYSIQNDRLEDESFSFFGRGDEDLWFGSKTQGHDGNQLLRGNVVFAEGGNDLVMGTMGQDVLLGGEGADRLVGGTGADRLYGNENRDVLVASSDGDRLNGGHGDDVFLFNAGIKGTVTIEDFNAAANEADEIQIIGASVDAMLASAEADGGDTVLRHADLTIRLENVDRDALFDDLLMA</sequence>
<dbReference type="PRINTS" id="PR00313">
    <property type="entry name" value="CABNDNGRPT"/>
</dbReference>
<dbReference type="OrthoDB" id="7759198at2"/>
<keyword evidence="2" id="KW-1185">Reference proteome</keyword>
<dbReference type="PROSITE" id="PS00330">
    <property type="entry name" value="HEMOLYSIN_CALCIUM"/>
    <property type="match status" value="2"/>
</dbReference>
<dbReference type="STRING" id="591205.SAMN05421538_10111"/>
<dbReference type="InterPro" id="IPR001343">
    <property type="entry name" value="Hemolysn_Ca-bd"/>
</dbReference>
<proteinExistence type="predicted"/>
<name>A0A1G6SLP6_9RHOB</name>
<reference evidence="1 2" key="1">
    <citation type="submission" date="2016-10" db="EMBL/GenBank/DDBJ databases">
        <authorList>
            <person name="de Groot N.N."/>
        </authorList>
    </citation>
    <scope>NUCLEOTIDE SEQUENCE [LARGE SCALE GENOMIC DNA]</scope>
    <source>
        <strain evidence="1 2">DSM 22220</strain>
    </source>
</reference>
<dbReference type="SUPFAM" id="SSF51120">
    <property type="entry name" value="beta-Roll"/>
    <property type="match status" value="2"/>
</dbReference>
<dbReference type="InterPro" id="IPR029058">
    <property type="entry name" value="AB_hydrolase_fold"/>
</dbReference>
<dbReference type="InterPro" id="IPR011049">
    <property type="entry name" value="Serralysin-like_metalloprot_C"/>
</dbReference>